<reference evidence="12 15" key="2">
    <citation type="journal article" date="2019" name="Nat. Med.">
        <title>A library of human gut bacterial isolates paired with longitudinal multiomics data enables mechanistic microbiome research.</title>
        <authorList>
            <person name="Poyet M."/>
            <person name="Groussin M."/>
            <person name="Gibbons S.M."/>
            <person name="Avila-Pacheco J."/>
            <person name="Jiang X."/>
            <person name="Kearney S.M."/>
            <person name="Perrotta A.R."/>
            <person name="Berdy B."/>
            <person name="Zhao S."/>
            <person name="Lieberman T.D."/>
            <person name="Swanson P.K."/>
            <person name="Smith M."/>
            <person name="Roesemann S."/>
            <person name="Alexander J.E."/>
            <person name="Rich S.A."/>
            <person name="Livny J."/>
            <person name="Vlamakis H."/>
            <person name="Clish C."/>
            <person name="Bullock K."/>
            <person name="Deik A."/>
            <person name="Scott J."/>
            <person name="Pierce K.A."/>
            <person name="Xavier R.J."/>
            <person name="Alm E.J."/>
        </authorList>
    </citation>
    <scope>NUCLEOTIDE SEQUENCE [LARGE SCALE GENOMIC DNA]</scope>
    <source>
        <strain evidence="12 15">BIOML-A19</strain>
    </source>
</reference>
<gene>
    <name evidence="10" type="ORF">ERS852494_00057</name>
    <name evidence="11" type="ORF">ERS852558_00098</name>
    <name evidence="12" type="ORF">F2Y31_00925</name>
</gene>
<name>A0A174FQI6_9BACE</name>
<sequence length="460" mass="53154">MKRIFIVIVLLTVISNYSMATTEDNLHWFKDAKFGLFIHWGLYSQTAGEWKGHPTEGGEHFMLYERIPLKEYATIAKDFNPVKFDAKKWVRAAKHAGMKYLVYTTKHHDGFAMYNSACSDYNIVKCTPFAKDPLKELAEVCKKEGIKLGLYYSLGRDWEDPDVPTNWPVKAGRSNTWDYPDEDSKQLPAYIERKVKPQLKELLTNYGEIAVIWFDTPELVTRQQSKELRELIHSLQPGCLINSRIGNGLGDYSIIEQKLSNSINNKPWEACLTMGKNWGYNRYDTVYKKPDILIRNFVDIVSKGGNLLLNVGPDQAGCFPEQTDIILKTFHKWLKSNGEAIYGTTPWRIFGEDFTVNRVEDTEQKPFHDAVYDGTPKDIVPDVRFTMRGKSVYIIVRHVTKASYTLRSFSSEKDKIRKVTLLENHKKVDWELDDDGLKISNIHRSTKDSFPVYVLKVEYF</sequence>
<evidence type="ECO:0000256" key="2">
    <source>
        <dbReference type="ARBA" id="ARBA00007951"/>
    </source>
</evidence>
<dbReference type="PANTHER" id="PTHR10030:SF37">
    <property type="entry name" value="ALPHA-L-FUCOSIDASE-RELATED"/>
    <property type="match status" value="1"/>
</dbReference>
<evidence type="ECO:0000313" key="11">
    <source>
        <dbReference type="EMBL" id="CUP39257.1"/>
    </source>
</evidence>
<dbReference type="GO" id="GO:0004560">
    <property type="term" value="F:alpha-L-fucosidase activity"/>
    <property type="evidence" value="ECO:0007669"/>
    <property type="project" value="InterPro"/>
</dbReference>
<comment type="similarity">
    <text evidence="2">Belongs to the glycosyl hydrolase 29 family.</text>
</comment>
<keyword evidence="5" id="KW-0378">Hydrolase</keyword>
<dbReference type="Proteomes" id="UP000368418">
    <property type="component" value="Unassembled WGS sequence"/>
</dbReference>
<keyword evidence="4 8" id="KW-0732">Signal</keyword>
<feature type="signal peptide" evidence="8">
    <location>
        <begin position="1"/>
        <end position="20"/>
    </location>
</feature>
<evidence type="ECO:0000259" key="9">
    <source>
        <dbReference type="Pfam" id="PF01120"/>
    </source>
</evidence>
<feature type="site" description="May be important for catalysis" evidence="7">
    <location>
        <position position="271"/>
    </location>
</feature>
<evidence type="ECO:0000256" key="5">
    <source>
        <dbReference type="ARBA" id="ARBA00022801"/>
    </source>
</evidence>
<protein>
    <recommendedName>
        <fullName evidence="3">alpha-L-fucosidase</fullName>
        <ecNumber evidence="3">3.2.1.51</ecNumber>
    </recommendedName>
</protein>
<dbReference type="SMART" id="SM00812">
    <property type="entry name" value="Alpha_L_fucos"/>
    <property type="match status" value="1"/>
</dbReference>
<dbReference type="EC" id="3.2.1.51" evidence="3"/>
<dbReference type="EMBL" id="CZAI01000001">
    <property type="protein sequence ID" value="CUO50770.1"/>
    <property type="molecule type" value="Genomic_DNA"/>
</dbReference>
<dbReference type="Proteomes" id="UP000095657">
    <property type="component" value="Unassembled WGS sequence"/>
</dbReference>
<evidence type="ECO:0000313" key="14">
    <source>
        <dbReference type="Proteomes" id="UP000095725"/>
    </source>
</evidence>
<evidence type="ECO:0000256" key="6">
    <source>
        <dbReference type="ARBA" id="ARBA00023295"/>
    </source>
</evidence>
<evidence type="ECO:0000256" key="7">
    <source>
        <dbReference type="PIRSR" id="PIRSR001092-1"/>
    </source>
</evidence>
<keyword evidence="6" id="KW-0326">Glycosidase</keyword>
<dbReference type="GO" id="GO:0016139">
    <property type="term" value="P:glycoside catabolic process"/>
    <property type="evidence" value="ECO:0007669"/>
    <property type="project" value="TreeGrafter"/>
</dbReference>
<organism evidence="10 13">
    <name type="scientific">Bacteroides caccae</name>
    <dbReference type="NCBI Taxonomy" id="47678"/>
    <lineage>
        <taxon>Bacteria</taxon>
        <taxon>Pseudomonadati</taxon>
        <taxon>Bacteroidota</taxon>
        <taxon>Bacteroidia</taxon>
        <taxon>Bacteroidales</taxon>
        <taxon>Bacteroidaceae</taxon>
        <taxon>Bacteroides</taxon>
    </lineage>
</organism>
<dbReference type="InterPro" id="IPR013780">
    <property type="entry name" value="Glyco_hydro_b"/>
</dbReference>
<dbReference type="RefSeq" id="WP_055169528.1">
    <property type="nucleotide sequence ID" value="NZ_CACRTB010000007.1"/>
</dbReference>
<dbReference type="InterPro" id="IPR000933">
    <property type="entry name" value="Glyco_hydro_29"/>
</dbReference>
<evidence type="ECO:0000313" key="15">
    <source>
        <dbReference type="Proteomes" id="UP000368418"/>
    </source>
</evidence>
<dbReference type="Proteomes" id="UP000095725">
    <property type="component" value="Unassembled WGS sequence"/>
</dbReference>
<evidence type="ECO:0000256" key="4">
    <source>
        <dbReference type="ARBA" id="ARBA00022729"/>
    </source>
</evidence>
<feature type="domain" description="Glycoside hydrolase family 29 N-terminal" evidence="9">
    <location>
        <begin position="25"/>
        <end position="339"/>
    </location>
</feature>
<dbReference type="Gene3D" id="3.20.20.80">
    <property type="entry name" value="Glycosidases"/>
    <property type="match status" value="1"/>
</dbReference>
<dbReference type="GO" id="GO:0005764">
    <property type="term" value="C:lysosome"/>
    <property type="evidence" value="ECO:0007669"/>
    <property type="project" value="TreeGrafter"/>
</dbReference>
<comment type="function">
    <text evidence="1">Alpha-L-fucosidase is responsible for hydrolyzing the alpha-1,6-linked fucose joined to the reducing-end N-acetylglucosamine of the carbohydrate moieties of glycoproteins.</text>
</comment>
<dbReference type="PANTHER" id="PTHR10030">
    <property type="entry name" value="ALPHA-L-FUCOSIDASE"/>
    <property type="match status" value="1"/>
</dbReference>
<dbReference type="InterPro" id="IPR017853">
    <property type="entry name" value="GH"/>
</dbReference>
<dbReference type="Gene3D" id="2.60.40.1180">
    <property type="entry name" value="Golgi alpha-mannosidase II"/>
    <property type="match status" value="1"/>
</dbReference>
<evidence type="ECO:0000256" key="1">
    <source>
        <dbReference type="ARBA" id="ARBA00004071"/>
    </source>
</evidence>
<dbReference type="SUPFAM" id="SSF51445">
    <property type="entry name" value="(Trans)glycosidases"/>
    <property type="match status" value="1"/>
</dbReference>
<dbReference type="PRINTS" id="PR00741">
    <property type="entry name" value="GLHYDRLASE29"/>
</dbReference>
<feature type="chain" id="PRO_5014251241" description="alpha-L-fucosidase" evidence="8">
    <location>
        <begin position="21"/>
        <end position="460"/>
    </location>
</feature>
<evidence type="ECO:0000313" key="12">
    <source>
        <dbReference type="EMBL" id="KAA5503843.1"/>
    </source>
</evidence>
<evidence type="ECO:0000313" key="10">
    <source>
        <dbReference type="EMBL" id="CUO50770.1"/>
    </source>
</evidence>
<dbReference type="InterPro" id="IPR057739">
    <property type="entry name" value="Glyco_hydro_29_N"/>
</dbReference>
<evidence type="ECO:0000256" key="8">
    <source>
        <dbReference type="SAM" id="SignalP"/>
    </source>
</evidence>
<dbReference type="STRING" id="47678.ERS852494_00057"/>
<reference evidence="13 14" key="1">
    <citation type="submission" date="2015-09" db="EMBL/GenBank/DDBJ databases">
        <authorList>
            <consortium name="Pathogen Informatics"/>
        </authorList>
    </citation>
    <scope>NUCLEOTIDE SEQUENCE [LARGE SCALE GENOMIC DNA]</scope>
    <source>
        <strain evidence="10 13">2789STDY5834880</strain>
        <strain evidence="11 14">2789STDY5834946</strain>
    </source>
</reference>
<accession>A0A174FQI6</accession>
<dbReference type="AlphaFoldDB" id="A0A174FQI6"/>
<dbReference type="PIRSF" id="PIRSF001092">
    <property type="entry name" value="Alpha-L-fucosidase"/>
    <property type="match status" value="1"/>
</dbReference>
<dbReference type="InterPro" id="IPR016286">
    <property type="entry name" value="FUC_metazoa-typ"/>
</dbReference>
<dbReference type="GO" id="GO:0006004">
    <property type="term" value="P:fucose metabolic process"/>
    <property type="evidence" value="ECO:0007669"/>
    <property type="project" value="InterPro"/>
</dbReference>
<evidence type="ECO:0000313" key="13">
    <source>
        <dbReference type="Proteomes" id="UP000095657"/>
    </source>
</evidence>
<evidence type="ECO:0000256" key="3">
    <source>
        <dbReference type="ARBA" id="ARBA00012662"/>
    </source>
</evidence>
<proteinExistence type="inferred from homology"/>
<dbReference type="EMBL" id="VVYD01000001">
    <property type="protein sequence ID" value="KAA5503843.1"/>
    <property type="molecule type" value="Genomic_DNA"/>
</dbReference>
<dbReference type="EMBL" id="CZBL01000001">
    <property type="protein sequence ID" value="CUP39257.1"/>
    <property type="molecule type" value="Genomic_DNA"/>
</dbReference>
<dbReference type="Pfam" id="PF01120">
    <property type="entry name" value="Alpha_L_fucos"/>
    <property type="match status" value="1"/>
</dbReference>